<feature type="region of interest" description="Disordered" evidence="1">
    <location>
        <begin position="67"/>
        <end position="91"/>
    </location>
</feature>
<reference evidence="4" key="1">
    <citation type="journal article" date="2019" name="Int. J. Syst. Evol. Microbiol.">
        <title>The Global Catalogue of Microorganisms (GCM) 10K type strain sequencing project: providing services to taxonomists for standard genome sequencing and annotation.</title>
        <authorList>
            <consortium name="The Broad Institute Genomics Platform"/>
            <consortium name="The Broad Institute Genome Sequencing Center for Infectious Disease"/>
            <person name="Wu L."/>
            <person name="Ma J."/>
        </authorList>
    </citation>
    <scope>NUCLEOTIDE SEQUENCE [LARGE SCALE GENOMIC DNA]</scope>
    <source>
        <strain evidence="4">IBRC-M 10906</strain>
    </source>
</reference>
<comment type="caution">
    <text evidence="3">The sequence shown here is derived from an EMBL/GenBank/DDBJ whole genome shotgun (WGS) entry which is preliminary data.</text>
</comment>
<feature type="compositionally biased region" description="Pro residues" evidence="1">
    <location>
        <begin position="70"/>
        <end position="82"/>
    </location>
</feature>
<protein>
    <submittedName>
        <fullName evidence="3">MerR family transcriptional regulator</fullName>
    </submittedName>
</protein>
<name>A0ABW5W5J0_9PSEU</name>
<dbReference type="PROSITE" id="PS50937">
    <property type="entry name" value="HTH_MERR_2"/>
    <property type="match status" value="1"/>
</dbReference>
<keyword evidence="4" id="KW-1185">Reference proteome</keyword>
<gene>
    <name evidence="3" type="ORF">ACFS2C_00135</name>
</gene>
<dbReference type="RefSeq" id="WP_377513909.1">
    <property type="nucleotide sequence ID" value="NZ_JBHUOF010000001.1"/>
</dbReference>
<dbReference type="EMBL" id="JBHUOF010000001">
    <property type="protein sequence ID" value="MFD2797800.1"/>
    <property type="molecule type" value="Genomic_DNA"/>
</dbReference>
<organism evidence="3 4">
    <name type="scientific">Prauserella oleivorans</name>
    <dbReference type="NCBI Taxonomy" id="1478153"/>
    <lineage>
        <taxon>Bacteria</taxon>
        <taxon>Bacillati</taxon>
        <taxon>Actinomycetota</taxon>
        <taxon>Actinomycetes</taxon>
        <taxon>Pseudonocardiales</taxon>
        <taxon>Pseudonocardiaceae</taxon>
        <taxon>Prauserella</taxon>
    </lineage>
</organism>
<evidence type="ECO:0000256" key="1">
    <source>
        <dbReference type="SAM" id="MobiDB-lite"/>
    </source>
</evidence>
<proteinExistence type="predicted"/>
<dbReference type="InterPro" id="IPR000551">
    <property type="entry name" value="MerR-type_HTH_dom"/>
</dbReference>
<dbReference type="Pfam" id="PF13411">
    <property type="entry name" value="MerR_1"/>
    <property type="match status" value="1"/>
</dbReference>
<feature type="domain" description="HTH merR-type" evidence="2">
    <location>
        <begin position="1"/>
        <end position="64"/>
    </location>
</feature>
<dbReference type="Gene3D" id="3.40.50.280">
    <property type="entry name" value="Cobalamin-binding domain"/>
    <property type="match status" value="1"/>
</dbReference>
<dbReference type="SMART" id="SM00422">
    <property type="entry name" value="HTH_MERR"/>
    <property type="match status" value="1"/>
</dbReference>
<evidence type="ECO:0000259" key="2">
    <source>
        <dbReference type="PROSITE" id="PS50937"/>
    </source>
</evidence>
<accession>A0ABW5W5J0</accession>
<dbReference type="InterPro" id="IPR009061">
    <property type="entry name" value="DNA-bd_dom_put_sf"/>
</dbReference>
<dbReference type="Proteomes" id="UP001597478">
    <property type="component" value="Unassembled WGS sequence"/>
</dbReference>
<evidence type="ECO:0000313" key="4">
    <source>
        <dbReference type="Proteomes" id="UP001597478"/>
    </source>
</evidence>
<dbReference type="Gene3D" id="1.10.1660.10">
    <property type="match status" value="1"/>
</dbReference>
<evidence type="ECO:0000313" key="3">
    <source>
        <dbReference type="EMBL" id="MFD2797800.1"/>
    </source>
</evidence>
<sequence length="302" mass="32093">MARRLGVAPSTLRTWDRRYGVGPSRHTGGRHRRYGTSDVVRLELMQRALLRGASTAEAARFALDRMPKHAAPPPVTPLPEPDTLPAEEDAAGAHGAGLARFARRLSNAALAMDVPLVQQVLAESLTTCGVLDAWDGVIRPVLDALRADTSDGAEAGHLVEECAYTAVVRAPPLVGRPRNARPVLVGCAPHERASLPVYVLAAALAEREVAGQPLGARLSGEVLVAAVRRSAPSAVVLWAERASVADPVLLTRLARTRQRGRLFAAGPGWCDIALPAKVEPLPDVRGAVHRVEYVLLGGPGRE</sequence>
<dbReference type="SUPFAM" id="SSF46955">
    <property type="entry name" value="Putative DNA-binding domain"/>
    <property type="match status" value="1"/>
</dbReference>